<evidence type="ECO:0000313" key="1">
    <source>
        <dbReference type="EMBL" id="MBZ2195314.1"/>
    </source>
</evidence>
<proteinExistence type="predicted"/>
<organism evidence="1 2">
    <name type="scientific">Occultella gossypii</name>
    <dbReference type="NCBI Taxonomy" id="2800820"/>
    <lineage>
        <taxon>Bacteria</taxon>
        <taxon>Bacillati</taxon>
        <taxon>Actinomycetota</taxon>
        <taxon>Actinomycetes</taxon>
        <taxon>Micrococcales</taxon>
        <taxon>Ruaniaceae</taxon>
        <taxon>Occultella</taxon>
    </lineage>
</organism>
<name>A0ABS7S4P6_9MICO</name>
<sequence length="104" mass="11521">MTWVELVDGAATPRQQRLVAVGTELLHRRWPGIRLRTFALPDDDAVLLVQPVRGGVSLFVAPDESVMFFASAIEPGAALELFRSGMRTDKANFDPTEPEARESR</sequence>
<keyword evidence="2" id="KW-1185">Reference proteome</keyword>
<dbReference type="Proteomes" id="UP000826651">
    <property type="component" value="Unassembled WGS sequence"/>
</dbReference>
<accession>A0ABS7S4P6</accession>
<protein>
    <submittedName>
        <fullName evidence="1">Uncharacterized protein</fullName>
    </submittedName>
</protein>
<reference evidence="1 2" key="1">
    <citation type="submission" date="2021-04" db="EMBL/GenBank/DDBJ databases">
        <title>Ruania sp. nov., isolated from sandy soil of mangrove forest.</title>
        <authorList>
            <person name="Ge X."/>
            <person name="Huang R."/>
            <person name="Liu W."/>
        </authorList>
    </citation>
    <scope>NUCLEOTIDE SEQUENCE [LARGE SCALE GENOMIC DNA]</scope>
    <source>
        <strain evidence="1 2">N2-46</strain>
    </source>
</reference>
<comment type="caution">
    <text evidence="1">The sequence shown here is derived from an EMBL/GenBank/DDBJ whole genome shotgun (WGS) entry which is preliminary data.</text>
</comment>
<evidence type="ECO:0000313" key="2">
    <source>
        <dbReference type="Proteomes" id="UP000826651"/>
    </source>
</evidence>
<gene>
    <name evidence="1" type="ORF">KCQ71_04055</name>
</gene>
<dbReference type="RefSeq" id="WP_223403084.1">
    <property type="nucleotide sequence ID" value="NZ_JAGSHT010000003.1"/>
</dbReference>
<dbReference type="EMBL" id="JAGSHT010000003">
    <property type="protein sequence ID" value="MBZ2195314.1"/>
    <property type="molecule type" value="Genomic_DNA"/>
</dbReference>